<accession>A0A0F7SPC2</accession>
<sequence length="359" mass="39261">MISTAISPLIPSPSKYASPFPTPRLSTGFSNSFPASTSTASSANRILTFNLAWDSRFPSESAPSSKQNFVGLLSLPTELILQIVDLLYLPPTSFATAHQRNVDLRSLGLAGGKRIQDVVRSILFSNIILGSMDEGRWLIGRMDKVGAFIRHLTITTSTLTPHISYVISRTPNLVSLCLRCKLLVKPTSAQILPILPLLPDLRSLQFNFVQGFSPDFLTELSSWVNKITGRGLSELEITSKFLEGGVMKDCVDWQQDDLDIALRAISTFPSTLTHLVLPLQPSKISFVQRHHSLLNPNLPSSATATATPTPASVVDNTTLLPTAEELPKTASLVDSLRNARPSLRTIRFGSGRGPEYFKH</sequence>
<organism evidence="1">
    <name type="scientific">Phaffia rhodozyma</name>
    <name type="common">Yeast</name>
    <name type="synonym">Xanthophyllomyces dendrorhous</name>
    <dbReference type="NCBI Taxonomy" id="264483"/>
    <lineage>
        <taxon>Eukaryota</taxon>
        <taxon>Fungi</taxon>
        <taxon>Dikarya</taxon>
        <taxon>Basidiomycota</taxon>
        <taxon>Agaricomycotina</taxon>
        <taxon>Tremellomycetes</taxon>
        <taxon>Cystofilobasidiales</taxon>
        <taxon>Mrakiaceae</taxon>
        <taxon>Phaffia</taxon>
    </lineage>
</organism>
<name>A0A0F7SPC2_PHARH</name>
<protein>
    <submittedName>
        <fullName evidence="1">Uncharacterized protein</fullName>
    </submittedName>
</protein>
<evidence type="ECO:0000313" key="1">
    <source>
        <dbReference type="EMBL" id="CED82305.1"/>
    </source>
</evidence>
<dbReference type="EMBL" id="LN483124">
    <property type="protein sequence ID" value="CED82305.1"/>
    <property type="molecule type" value="Genomic_DNA"/>
</dbReference>
<reference evidence="1" key="1">
    <citation type="submission" date="2014-08" db="EMBL/GenBank/DDBJ databases">
        <authorList>
            <person name="Sharma Rahul"/>
            <person name="Thines Marco"/>
        </authorList>
    </citation>
    <scope>NUCLEOTIDE SEQUENCE</scope>
</reference>
<proteinExistence type="predicted"/>
<dbReference type="AlphaFoldDB" id="A0A0F7SPC2"/>